<dbReference type="EMBL" id="MCFA01000169">
    <property type="protein sequence ID" value="ORY01504.1"/>
    <property type="molecule type" value="Genomic_DNA"/>
</dbReference>
<feature type="compositionally biased region" description="Acidic residues" evidence="2">
    <location>
        <begin position="357"/>
        <end position="368"/>
    </location>
</feature>
<evidence type="ECO:0000256" key="1">
    <source>
        <dbReference type="SAM" id="Coils"/>
    </source>
</evidence>
<feature type="coiled-coil region" evidence="1">
    <location>
        <begin position="151"/>
        <end position="214"/>
    </location>
</feature>
<sequence>MKRHIVAVEPASGDGPVVVLEVRQRSDSRPLDVDLIGCEEEYPYVATIQQRDIGKLQKNFKGSSDEWNTLLSHFLLQQQPEDGDTKILDGVRMVYSLTTRKKLEIVFRQDVQGIKVTLGEIVLPCDEEAEILPFEWAQVSAQAHALALSEIAELKSKLHSKQSTVDKLNAQLEDFIKTKNESDTAMLQQFMELLNEKKRKIRDQQRLLAGAKVDKTTATAVQAARKETKPRKAGPSRASKRKASAKAAPPEPVSDSDQMEIDEAKVEEADDAGETPEPNTPDQTSDEETEDESPDSAPASSAPLTQSHTRGGSGAPGRANTTVTRASREPSAAAELPHRELRSKPGSKLVSPPPAHDDDDDETEDEEL</sequence>
<keyword evidence="1" id="KW-0175">Coiled coil</keyword>
<comment type="caution">
    <text evidence="3">The sequence shown here is derived from an EMBL/GenBank/DDBJ whole genome shotgun (WGS) entry which is preliminary data.</text>
</comment>
<reference evidence="3 4" key="1">
    <citation type="submission" date="2016-07" db="EMBL/GenBank/DDBJ databases">
        <title>Pervasive Adenine N6-methylation of Active Genes in Fungi.</title>
        <authorList>
            <consortium name="DOE Joint Genome Institute"/>
            <person name="Mondo S.J."/>
            <person name="Dannebaum R.O."/>
            <person name="Kuo R.C."/>
            <person name="Labutti K."/>
            <person name="Haridas S."/>
            <person name="Kuo A."/>
            <person name="Salamov A."/>
            <person name="Ahrendt S.R."/>
            <person name="Lipzen A."/>
            <person name="Sullivan W."/>
            <person name="Andreopoulos W.B."/>
            <person name="Clum A."/>
            <person name="Lindquist E."/>
            <person name="Daum C."/>
            <person name="Ramamoorthy G.K."/>
            <person name="Gryganskyi A."/>
            <person name="Culley D."/>
            <person name="Magnuson J.K."/>
            <person name="James T.Y."/>
            <person name="O'Malley M.A."/>
            <person name="Stajich J.E."/>
            <person name="Spatafora J.W."/>
            <person name="Visel A."/>
            <person name="Grigoriev I.V."/>
        </authorList>
    </citation>
    <scope>NUCLEOTIDE SEQUENCE [LARGE SCALE GENOMIC DNA]</scope>
    <source>
        <strain evidence="3 4">CBS 115471</strain>
    </source>
</reference>
<dbReference type="Proteomes" id="UP000193144">
    <property type="component" value="Unassembled WGS sequence"/>
</dbReference>
<feature type="compositionally biased region" description="Acidic residues" evidence="2">
    <location>
        <begin position="284"/>
        <end position="294"/>
    </location>
</feature>
<evidence type="ECO:0000313" key="3">
    <source>
        <dbReference type="EMBL" id="ORY01504.1"/>
    </source>
</evidence>
<evidence type="ECO:0000313" key="4">
    <source>
        <dbReference type="Proteomes" id="UP000193144"/>
    </source>
</evidence>
<feature type="region of interest" description="Disordered" evidence="2">
    <location>
        <begin position="217"/>
        <end position="368"/>
    </location>
</feature>
<dbReference type="AlphaFoldDB" id="A0A1Y1YUJ0"/>
<evidence type="ECO:0000256" key="2">
    <source>
        <dbReference type="SAM" id="MobiDB-lite"/>
    </source>
</evidence>
<organism evidence="3 4">
    <name type="scientific">Clohesyomyces aquaticus</name>
    <dbReference type="NCBI Taxonomy" id="1231657"/>
    <lineage>
        <taxon>Eukaryota</taxon>
        <taxon>Fungi</taxon>
        <taxon>Dikarya</taxon>
        <taxon>Ascomycota</taxon>
        <taxon>Pezizomycotina</taxon>
        <taxon>Dothideomycetes</taxon>
        <taxon>Pleosporomycetidae</taxon>
        <taxon>Pleosporales</taxon>
        <taxon>Lindgomycetaceae</taxon>
        <taxon>Clohesyomyces</taxon>
    </lineage>
</organism>
<dbReference type="InterPro" id="IPR014751">
    <property type="entry name" value="XRCC4-like_C"/>
</dbReference>
<gene>
    <name evidence="3" type="ORF">BCR34DRAFT_627739</name>
</gene>
<proteinExistence type="predicted"/>
<protein>
    <submittedName>
        <fullName evidence="3">Uncharacterized protein</fullName>
    </submittedName>
</protein>
<dbReference type="PANTHER" id="PTHR42067:SF1">
    <property type="entry name" value="MITOTIC APPARATUS PROTEIN P62"/>
    <property type="match status" value="1"/>
</dbReference>
<feature type="compositionally biased region" description="Basic residues" evidence="2">
    <location>
        <begin position="228"/>
        <end position="244"/>
    </location>
</feature>
<keyword evidence="4" id="KW-1185">Reference proteome</keyword>
<dbReference type="PANTHER" id="PTHR42067">
    <property type="entry name" value="YALI0C15378P"/>
    <property type="match status" value="1"/>
</dbReference>
<dbReference type="STRING" id="1231657.A0A1Y1YUJ0"/>
<dbReference type="SUPFAM" id="SSF58022">
    <property type="entry name" value="XRCC4, C-terminal oligomerization domain"/>
    <property type="match status" value="1"/>
</dbReference>
<accession>A0A1Y1YUJ0</accession>
<name>A0A1Y1YUJ0_9PLEO</name>
<dbReference type="OrthoDB" id="8064436at2759"/>
<dbReference type="Gene3D" id="1.20.5.370">
    <property type="match status" value="1"/>
</dbReference>